<dbReference type="Gene3D" id="1.20.1250.20">
    <property type="entry name" value="MFS general substrate transporter like domains"/>
    <property type="match status" value="1"/>
</dbReference>
<evidence type="ECO:0000256" key="1">
    <source>
        <dbReference type="ARBA" id="ARBA00004141"/>
    </source>
</evidence>
<evidence type="ECO:0000256" key="7">
    <source>
        <dbReference type="ARBA" id="ARBA00049119"/>
    </source>
</evidence>
<evidence type="ECO:0000256" key="2">
    <source>
        <dbReference type="ARBA" id="ARBA00010992"/>
    </source>
</evidence>
<keyword evidence="6 8" id="KW-0472">Membrane</keyword>
<dbReference type="GO" id="GO:0016020">
    <property type="term" value="C:membrane"/>
    <property type="evidence" value="ECO:0007669"/>
    <property type="project" value="UniProtKB-SubCell"/>
</dbReference>
<dbReference type="PROSITE" id="PS50850">
    <property type="entry name" value="MFS"/>
    <property type="match status" value="1"/>
</dbReference>
<evidence type="ECO:0000256" key="3">
    <source>
        <dbReference type="ARBA" id="ARBA00022448"/>
    </source>
</evidence>
<feature type="transmembrane region" description="Helical" evidence="8">
    <location>
        <begin position="223"/>
        <end position="241"/>
    </location>
</feature>
<dbReference type="GO" id="GO:0005351">
    <property type="term" value="F:carbohydrate:proton symporter activity"/>
    <property type="evidence" value="ECO:0007669"/>
    <property type="project" value="TreeGrafter"/>
</dbReference>
<feature type="transmembrane region" description="Helical" evidence="8">
    <location>
        <begin position="495"/>
        <end position="521"/>
    </location>
</feature>
<evidence type="ECO:0000259" key="9">
    <source>
        <dbReference type="PROSITE" id="PS50850"/>
    </source>
</evidence>
<dbReference type="SUPFAM" id="SSF103473">
    <property type="entry name" value="MFS general substrate transporter"/>
    <property type="match status" value="1"/>
</dbReference>
<feature type="transmembrane region" description="Helical" evidence="8">
    <location>
        <begin position="442"/>
        <end position="461"/>
    </location>
</feature>
<evidence type="ECO:0000256" key="8">
    <source>
        <dbReference type="SAM" id="Phobius"/>
    </source>
</evidence>
<name>A0A427YEQ4_9TREE</name>
<feature type="transmembrane region" description="Helical" evidence="8">
    <location>
        <begin position="320"/>
        <end position="341"/>
    </location>
</feature>
<evidence type="ECO:0000313" key="11">
    <source>
        <dbReference type="Proteomes" id="UP000279259"/>
    </source>
</evidence>
<dbReference type="InterPro" id="IPR020846">
    <property type="entry name" value="MFS_dom"/>
</dbReference>
<evidence type="ECO:0000256" key="5">
    <source>
        <dbReference type="ARBA" id="ARBA00022989"/>
    </source>
</evidence>
<dbReference type="InterPro" id="IPR036259">
    <property type="entry name" value="MFS_trans_sf"/>
</dbReference>
<dbReference type="PROSITE" id="PS00217">
    <property type="entry name" value="SUGAR_TRANSPORT_2"/>
    <property type="match status" value="1"/>
</dbReference>
<sequence length="1164" mass="130791">MALVQVSRCPVPSHLRYHASDLVLPLISMAPTPALHWYRTPVSGPVMAHLRTVPILNPTPQNTVLTGSPVDSIALERAHHLPHSRLDMSVHEKDHGSDAVVDVTDAQILADVEIDHNLLRLGHEVIERQKRETFAETWRNHWRAAIWSLFISTALWMEGYDTAVVNSFFGLPQFLARFGVMQNGKLIIPASTQGALGNIATCGQLVGLVVTGFCQERYGAKRTFFWGMIFMIGTIFLAVFAQSMAMLMGAEFIMGIPWGMFQTLTTAYASEICPINMRGYLAAYASVGWGGGRFVSTGVLRGTLGMKGDWAWRLPYAIQWIWPVPLAALVVFAPESPWWLVRKGRMEEAKAVIRRTARRDFYAPGEIDGYAEYMKHTDALDRADRARGSFLDMFRGNNLRRTEIQLGVWIVQIWNGNAITGLTVEFLEQAGMTTTFAFDFNMILNALSLVGVAVSWVLLRYMGRRPIYLYGTLSIILLNLPIGILGCLPSTTPRLMAIGSLMTLINFAFHFSLGPVCYTIVGELPASSLRARSIALGRFVYVVNSIVVNEINPYLTLGWAAKAGFFWMGTGILCLVWAWIRMPETGGFSFAELDILFANKVPARKFKSVVVRDHLAENPEAFSVPQQTSHGMDDKADAKNDVLHVERVDAHPHQLEAHARQADPSKILAHTGPTERIRGLRRLEQELEQVFEELTGVPLNLIVPEILTHPSLDLSSPLPSLPQISDTSSAALREFERNCLPFCSFLSPSRIQHLFERYSAAPNSLSPDQAALVCTCLACGYVRLQHFDEFTRKPRYVPPDGRQDVAWYRHAVKLLEKWGSATFTSLHALSVMWFYTSMVSSHEHSRFAVSWIIAQARELGLHSEQTALAAPSSPTDRADLCYFIVLYAHYYAAGLGDLPPIIKPGEFDTVIFPTQASTMNTALVARRPVLELTLLNTQLMMNLHDDTAKNLSVEWLLRIESRWARWMTGWIKEGRTSGTTIGDPLVGVLWDWGRILLRAAVHEDERFSISSYAMLARSAVQILSRYRYVYENEIYNLVWQHWKHILTCAHIVLLCFWRYELTKDEAEQNLSTALWLLKLAEPRWGDQARMAREKIESIAGVFGVTVAPVQQQDAVPANTFPEEHPTVIDGTQTAQSGFLFTEADFANTYDPTDFDFLFFTNDQT</sequence>
<dbReference type="NCBIfam" id="TIGR00879">
    <property type="entry name" value="SP"/>
    <property type="match status" value="1"/>
</dbReference>
<reference evidence="10 11" key="1">
    <citation type="submission" date="2018-11" db="EMBL/GenBank/DDBJ databases">
        <title>Genome sequence of Saitozyma podzolica DSM 27192.</title>
        <authorList>
            <person name="Aliyu H."/>
            <person name="Gorte O."/>
            <person name="Ochsenreither K."/>
        </authorList>
    </citation>
    <scope>NUCLEOTIDE SEQUENCE [LARGE SCALE GENOMIC DNA]</scope>
    <source>
        <strain evidence="10 11">DSM 27192</strain>
    </source>
</reference>
<evidence type="ECO:0000313" key="10">
    <source>
        <dbReference type="EMBL" id="RSH89655.1"/>
    </source>
</evidence>
<dbReference type="Pfam" id="PF00083">
    <property type="entry name" value="Sugar_tr"/>
    <property type="match status" value="1"/>
</dbReference>
<feature type="transmembrane region" description="Helical" evidence="8">
    <location>
        <begin position="559"/>
        <end position="580"/>
    </location>
</feature>
<dbReference type="PANTHER" id="PTHR48022">
    <property type="entry name" value="PLASTIDIC GLUCOSE TRANSPORTER 4"/>
    <property type="match status" value="1"/>
</dbReference>
<dbReference type="OrthoDB" id="6612291at2759"/>
<dbReference type="Proteomes" id="UP000279259">
    <property type="component" value="Unassembled WGS sequence"/>
</dbReference>
<keyword evidence="3" id="KW-0813">Transport</keyword>
<organism evidence="10 11">
    <name type="scientific">Saitozyma podzolica</name>
    <dbReference type="NCBI Taxonomy" id="1890683"/>
    <lineage>
        <taxon>Eukaryota</taxon>
        <taxon>Fungi</taxon>
        <taxon>Dikarya</taxon>
        <taxon>Basidiomycota</taxon>
        <taxon>Agaricomycotina</taxon>
        <taxon>Tremellomycetes</taxon>
        <taxon>Tremellales</taxon>
        <taxon>Trimorphomycetaceae</taxon>
        <taxon>Saitozyma</taxon>
    </lineage>
</organism>
<dbReference type="InterPro" id="IPR005829">
    <property type="entry name" value="Sugar_transporter_CS"/>
</dbReference>
<feature type="transmembrane region" description="Helical" evidence="8">
    <location>
        <begin position="467"/>
        <end position="488"/>
    </location>
</feature>
<dbReference type="FunFam" id="1.20.1250.20:FF:000078">
    <property type="entry name" value="MFS maltose transporter, putative"/>
    <property type="match status" value="1"/>
</dbReference>
<dbReference type="InterPro" id="IPR005828">
    <property type="entry name" value="MFS_sugar_transport-like"/>
</dbReference>
<keyword evidence="4 8" id="KW-0812">Transmembrane</keyword>
<comment type="caution">
    <text evidence="10">The sequence shown here is derived from an EMBL/GenBank/DDBJ whole genome shotgun (WGS) entry which is preliminary data.</text>
</comment>
<dbReference type="EMBL" id="RSCD01000013">
    <property type="protein sequence ID" value="RSH89655.1"/>
    <property type="molecule type" value="Genomic_DNA"/>
</dbReference>
<gene>
    <name evidence="10" type="ORF">EHS25_002206</name>
</gene>
<proteinExistence type="inferred from homology"/>
<dbReference type="STRING" id="1890683.A0A427YEQ4"/>
<dbReference type="PANTHER" id="PTHR48022:SF53">
    <property type="entry name" value="ALPHA-GLUCOSIDE TRANSPORTER, PUTATIVE (AFU_ORTHOLOGUE AFUA_3G01700)-RELATED"/>
    <property type="match status" value="1"/>
</dbReference>
<evidence type="ECO:0000256" key="6">
    <source>
        <dbReference type="ARBA" id="ARBA00023136"/>
    </source>
</evidence>
<keyword evidence="11" id="KW-1185">Reference proteome</keyword>
<protein>
    <recommendedName>
        <fullName evidence="9">Major facilitator superfamily (MFS) profile domain-containing protein</fullName>
    </recommendedName>
</protein>
<comment type="catalytic activity">
    <reaction evidence="7">
        <text>myo-inositol(out) + H(+)(out) = myo-inositol(in) + H(+)(in)</text>
        <dbReference type="Rhea" id="RHEA:60364"/>
        <dbReference type="ChEBI" id="CHEBI:15378"/>
        <dbReference type="ChEBI" id="CHEBI:17268"/>
    </reaction>
</comment>
<evidence type="ECO:0000256" key="4">
    <source>
        <dbReference type="ARBA" id="ARBA00022692"/>
    </source>
</evidence>
<dbReference type="AlphaFoldDB" id="A0A427YEQ4"/>
<keyword evidence="5 8" id="KW-1133">Transmembrane helix</keyword>
<dbReference type="InterPro" id="IPR050360">
    <property type="entry name" value="MFS_Sugar_Transporters"/>
</dbReference>
<comment type="subcellular location">
    <subcellularLocation>
        <location evidence="1">Membrane</location>
        <topology evidence="1">Multi-pass membrane protein</topology>
    </subcellularLocation>
</comment>
<dbReference type="InterPro" id="IPR003663">
    <property type="entry name" value="Sugar/inositol_transpt"/>
</dbReference>
<accession>A0A427YEQ4</accession>
<comment type="similarity">
    <text evidence="2">Belongs to the major facilitator superfamily. Sugar transporter (TC 2.A.1.1) family.</text>
</comment>
<feature type="domain" description="Major facilitator superfamily (MFS) profile" evidence="9">
    <location>
        <begin position="147"/>
        <end position="586"/>
    </location>
</feature>
<dbReference type="CDD" id="cd12148">
    <property type="entry name" value="fungal_TF_MHR"/>
    <property type="match status" value="1"/>
</dbReference>